<feature type="compositionally biased region" description="Low complexity" evidence="1">
    <location>
        <begin position="131"/>
        <end position="141"/>
    </location>
</feature>
<feature type="compositionally biased region" description="Basic and acidic residues" evidence="1">
    <location>
        <begin position="34"/>
        <end position="48"/>
    </location>
</feature>
<feature type="region of interest" description="Disordered" evidence="1">
    <location>
        <begin position="34"/>
        <end position="55"/>
    </location>
</feature>
<sequence length="238" mass="26572">MTERYTNSANAFNTDPNTRWNTYHKHAKDRFSLPKGGFEDLDRRRPDDTGQEGVFNSMENLLVTTVEEHNGYQQKVAAKRNEKSPTEEELTLKDKTMRDVAMACRGAGAMPGVTEGGTPCGRGSGGDPKKSSSTKTPTRTRAQSELDNGDDAEFVATLGRIEARNQELAARELTLRERLLTNEQAVLEEARSRRSDDRSERLQREPRSAEDNETARVERAALTRDISALSSQMPPAEK</sequence>
<name>A0A1X6NYE4_PORUM</name>
<keyword evidence="3" id="KW-1185">Reference proteome</keyword>
<reference evidence="2 3" key="1">
    <citation type="submission" date="2017-03" db="EMBL/GenBank/DDBJ databases">
        <title>WGS assembly of Porphyra umbilicalis.</title>
        <authorList>
            <person name="Brawley S.H."/>
            <person name="Blouin N.A."/>
            <person name="Ficko-Blean E."/>
            <person name="Wheeler G.L."/>
            <person name="Lohr M."/>
            <person name="Goodson H.V."/>
            <person name="Jenkins J.W."/>
            <person name="Blaby-Haas C.E."/>
            <person name="Helliwell K.E."/>
            <person name="Chan C."/>
            <person name="Marriage T."/>
            <person name="Bhattacharya D."/>
            <person name="Klein A.S."/>
            <person name="Badis Y."/>
            <person name="Brodie J."/>
            <person name="Cao Y."/>
            <person name="Collen J."/>
            <person name="Dittami S.M."/>
            <person name="Gachon C.M."/>
            <person name="Green B.R."/>
            <person name="Karpowicz S."/>
            <person name="Kim J.W."/>
            <person name="Kudahl U."/>
            <person name="Lin S."/>
            <person name="Michel G."/>
            <person name="Mittag M."/>
            <person name="Olson B.J."/>
            <person name="Pangilinan J."/>
            <person name="Peng Y."/>
            <person name="Qiu H."/>
            <person name="Shu S."/>
            <person name="Singer J.T."/>
            <person name="Smith A.G."/>
            <person name="Sprecher B.N."/>
            <person name="Wagner V."/>
            <person name="Wang W."/>
            <person name="Wang Z.-Y."/>
            <person name="Yan J."/>
            <person name="Yarish C."/>
            <person name="Zoeuner-Riek S."/>
            <person name="Zhuang Y."/>
            <person name="Zou Y."/>
            <person name="Lindquist E.A."/>
            <person name="Grimwood J."/>
            <person name="Barry K."/>
            <person name="Rokhsar D.S."/>
            <person name="Schmutz J."/>
            <person name="Stiller J.W."/>
            <person name="Grossman A.R."/>
            <person name="Prochnik S.E."/>
        </authorList>
    </citation>
    <scope>NUCLEOTIDE SEQUENCE [LARGE SCALE GENOMIC DNA]</scope>
    <source>
        <strain evidence="2">4086291</strain>
    </source>
</reference>
<dbReference type="AlphaFoldDB" id="A0A1X6NYE4"/>
<evidence type="ECO:0000256" key="1">
    <source>
        <dbReference type="SAM" id="MobiDB-lite"/>
    </source>
</evidence>
<feature type="compositionally biased region" description="Gly residues" evidence="1">
    <location>
        <begin position="114"/>
        <end position="126"/>
    </location>
</feature>
<accession>A0A1X6NYE4</accession>
<feature type="region of interest" description="Disordered" evidence="1">
    <location>
        <begin position="180"/>
        <end position="216"/>
    </location>
</feature>
<gene>
    <name evidence="2" type="ORF">BU14_0332s0001</name>
</gene>
<evidence type="ECO:0000313" key="2">
    <source>
        <dbReference type="EMBL" id="OSX73649.1"/>
    </source>
</evidence>
<feature type="region of interest" description="Disordered" evidence="1">
    <location>
        <begin position="108"/>
        <end position="151"/>
    </location>
</feature>
<feature type="compositionally biased region" description="Basic and acidic residues" evidence="1">
    <location>
        <begin position="188"/>
        <end position="216"/>
    </location>
</feature>
<organism evidence="2 3">
    <name type="scientific">Porphyra umbilicalis</name>
    <name type="common">Purple laver</name>
    <name type="synonym">Red alga</name>
    <dbReference type="NCBI Taxonomy" id="2786"/>
    <lineage>
        <taxon>Eukaryota</taxon>
        <taxon>Rhodophyta</taxon>
        <taxon>Bangiophyceae</taxon>
        <taxon>Bangiales</taxon>
        <taxon>Bangiaceae</taxon>
        <taxon>Porphyra</taxon>
    </lineage>
</organism>
<proteinExistence type="predicted"/>
<evidence type="ECO:0000313" key="3">
    <source>
        <dbReference type="Proteomes" id="UP000218209"/>
    </source>
</evidence>
<dbReference type="EMBL" id="KV918984">
    <property type="protein sequence ID" value="OSX73649.1"/>
    <property type="molecule type" value="Genomic_DNA"/>
</dbReference>
<protein>
    <submittedName>
        <fullName evidence="2">Uncharacterized protein</fullName>
    </submittedName>
</protein>
<dbReference type="Proteomes" id="UP000218209">
    <property type="component" value="Unassembled WGS sequence"/>
</dbReference>